<name>A0AA39RJR7_ACESA</name>
<evidence type="ECO:0000256" key="3">
    <source>
        <dbReference type="ARBA" id="ARBA00022801"/>
    </source>
</evidence>
<keyword evidence="3" id="KW-0378">Hydrolase</keyword>
<evidence type="ECO:0000313" key="8">
    <source>
        <dbReference type="Proteomes" id="UP001168877"/>
    </source>
</evidence>
<keyword evidence="8" id="KW-1185">Reference proteome</keyword>
<dbReference type="InterPro" id="IPR046960">
    <property type="entry name" value="PPR_At4g14850-like_plant"/>
</dbReference>
<dbReference type="EMBL" id="JAUESC010000387">
    <property type="protein sequence ID" value="KAK0574626.1"/>
    <property type="molecule type" value="Genomic_DNA"/>
</dbReference>
<keyword evidence="4" id="KW-0063">Aspartyl esterase</keyword>
<feature type="domain" description="Pectinesterase catalytic" evidence="6">
    <location>
        <begin position="3"/>
        <end position="56"/>
    </location>
</feature>
<evidence type="ECO:0000256" key="2">
    <source>
        <dbReference type="ARBA" id="ARBA00022737"/>
    </source>
</evidence>
<evidence type="ECO:0000313" key="7">
    <source>
        <dbReference type="EMBL" id="KAK0574626.1"/>
    </source>
</evidence>
<dbReference type="Proteomes" id="UP001168877">
    <property type="component" value="Unassembled WGS sequence"/>
</dbReference>
<dbReference type="InterPro" id="IPR002885">
    <property type="entry name" value="PPR_rpt"/>
</dbReference>
<dbReference type="PANTHER" id="PTHR47926">
    <property type="entry name" value="PENTATRICOPEPTIDE REPEAT-CONTAINING PROTEIN"/>
    <property type="match status" value="1"/>
</dbReference>
<dbReference type="Pfam" id="PF01095">
    <property type="entry name" value="Pectinesterase"/>
    <property type="match status" value="1"/>
</dbReference>
<gene>
    <name evidence="7" type="ORF">LWI29_026399</name>
</gene>
<feature type="transmembrane region" description="Helical" evidence="5">
    <location>
        <begin position="137"/>
        <end position="161"/>
    </location>
</feature>
<dbReference type="GO" id="GO:0009451">
    <property type="term" value="P:RNA modification"/>
    <property type="evidence" value="ECO:0007669"/>
    <property type="project" value="InterPro"/>
</dbReference>
<proteinExistence type="predicted"/>
<dbReference type="NCBIfam" id="TIGR00756">
    <property type="entry name" value="PPR"/>
    <property type="match status" value="1"/>
</dbReference>
<reference evidence="7" key="2">
    <citation type="submission" date="2023-06" db="EMBL/GenBank/DDBJ databases">
        <authorList>
            <person name="Swenson N.G."/>
            <person name="Wegrzyn J.L."/>
            <person name="Mcevoy S.L."/>
        </authorList>
    </citation>
    <scope>NUCLEOTIDE SEQUENCE</scope>
    <source>
        <strain evidence="7">NS2018</strain>
        <tissue evidence="7">Leaf</tissue>
    </source>
</reference>
<comment type="caution">
    <text evidence="7">The sequence shown here is derived from an EMBL/GenBank/DDBJ whole genome shotgun (WGS) entry which is preliminary data.</text>
</comment>
<dbReference type="Pfam" id="PF01535">
    <property type="entry name" value="PPR"/>
    <property type="match status" value="1"/>
</dbReference>
<accession>A0AA39RJR7</accession>
<dbReference type="Gene3D" id="2.160.20.10">
    <property type="entry name" value="Single-stranded right-handed beta-helix, Pectin lyase-like"/>
    <property type="match status" value="1"/>
</dbReference>
<keyword evidence="2" id="KW-0677">Repeat</keyword>
<keyword evidence="5" id="KW-0812">Transmembrane</keyword>
<evidence type="ECO:0000256" key="5">
    <source>
        <dbReference type="SAM" id="Phobius"/>
    </source>
</evidence>
<reference evidence="7" key="1">
    <citation type="journal article" date="2022" name="Plant J.">
        <title>Strategies of tolerance reflected in two North American maple genomes.</title>
        <authorList>
            <person name="McEvoy S.L."/>
            <person name="Sezen U.U."/>
            <person name="Trouern-Trend A."/>
            <person name="McMahon S.M."/>
            <person name="Schaberg P.G."/>
            <person name="Yang J."/>
            <person name="Wegrzyn J.L."/>
            <person name="Swenson N.G."/>
        </authorList>
    </citation>
    <scope>NUCLEOTIDE SEQUENCE</scope>
    <source>
        <strain evidence="7">NS2018</strain>
    </source>
</reference>
<protein>
    <recommendedName>
        <fullName evidence="6">Pectinesterase catalytic domain-containing protein</fullName>
    </recommendedName>
</protein>
<evidence type="ECO:0000259" key="6">
    <source>
        <dbReference type="Pfam" id="PF01095"/>
    </source>
</evidence>
<dbReference type="AlphaFoldDB" id="A0AA39RJR7"/>
<dbReference type="GO" id="GO:0003723">
    <property type="term" value="F:RNA binding"/>
    <property type="evidence" value="ECO:0007669"/>
    <property type="project" value="InterPro"/>
</dbReference>
<evidence type="ECO:0000256" key="4">
    <source>
        <dbReference type="ARBA" id="ARBA00023085"/>
    </source>
</evidence>
<dbReference type="SUPFAM" id="SSF51126">
    <property type="entry name" value="Pectin lyase-like"/>
    <property type="match status" value="1"/>
</dbReference>
<organism evidence="7 8">
    <name type="scientific">Acer saccharum</name>
    <name type="common">Sugar maple</name>
    <dbReference type="NCBI Taxonomy" id="4024"/>
    <lineage>
        <taxon>Eukaryota</taxon>
        <taxon>Viridiplantae</taxon>
        <taxon>Streptophyta</taxon>
        <taxon>Embryophyta</taxon>
        <taxon>Tracheophyta</taxon>
        <taxon>Spermatophyta</taxon>
        <taxon>Magnoliopsida</taxon>
        <taxon>eudicotyledons</taxon>
        <taxon>Gunneridae</taxon>
        <taxon>Pentapetalae</taxon>
        <taxon>rosids</taxon>
        <taxon>malvids</taxon>
        <taxon>Sapindales</taxon>
        <taxon>Sapindaceae</taxon>
        <taxon>Hippocastanoideae</taxon>
        <taxon>Acereae</taxon>
        <taxon>Acer</taxon>
    </lineage>
</organism>
<keyword evidence="5" id="KW-1133">Transmembrane helix</keyword>
<dbReference type="Gene3D" id="1.25.40.10">
    <property type="entry name" value="Tetratricopeptide repeat domain"/>
    <property type="match status" value="1"/>
</dbReference>
<sequence length="217" mass="24397">MVKFNESSNVTTLYYVEFWNFGHGFTTSGRVKWPGYHNLNNPNDVKDFTVEKFINGLSKCGFFREAIDMFAAMNVKPNCNTLVSVISACPGLRSLKFGKAIHGYSFRIFHEDNVILENAVLDFYVRCSLAMNGYGKLALLLFSLMIVNLVLKLFSLMIVNLVRPDDITFTGLLSACSHGGMVDEGFMIFKAMSVYKIDMYGRAGHLEEAVDQSGELY</sequence>
<dbReference type="InterPro" id="IPR012334">
    <property type="entry name" value="Pectin_lyas_fold"/>
</dbReference>
<keyword evidence="5" id="KW-0472">Membrane</keyword>
<dbReference type="InterPro" id="IPR011990">
    <property type="entry name" value="TPR-like_helical_dom_sf"/>
</dbReference>
<dbReference type="InterPro" id="IPR011050">
    <property type="entry name" value="Pectin_lyase_fold/virulence"/>
</dbReference>
<dbReference type="GO" id="GO:0030599">
    <property type="term" value="F:pectinesterase activity"/>
    <property type="evidence" value="ECO:0007669"/>
    <property type="project" value="InterPro"/>
</dbReference>
<comment type="pathway">
    <text evidence="1">Glycan metabolism; pectin degradation; 2-dehydro-3-deoxy-D-gluconate from pectin: step 1/5.</text>
</comment>
<dbReference type="GO" id="GO:0042545">
    <property type="term" value="P:cell wall modification"/>
    <property type="evidence" value="ECO:0007669"/>
    <property type="project" value="InterPro"/>
</dbReference>
<evidence type="ECO:0000256" key="1">
    <source>
        <dbReference type="ARBA" id="ARBA00005184"/>
    </source>
</evidence>
<dbReference type="InterPro" id="IPR000070">
    <property type="entry name" value="Pectinesterase_cat"/>
</dbReference>